<proteinExistence type="predicted"/>
<dbReference type="CDD" id="cd03593">
    <property type="entry name" value="CLECT_NK_receptors_like"/>
    <property type="match status" value="1"/>
</dbReference>
<dbReference type="PANTHER" id="PTHR45710:SF35">
    <property type="entry name" value="C-TYPE LECTIN DOMAIN FAMILY 2 MEMBER D"/>
    <property type="match status" value="1"/>
</dbReference>
<keyword evidence="4" id="KW-0430">Lectin</keyword>
<reference evidence="7" key="3">
    <citation type="submission" date="2025-09" db="UniProtKB">
        <authorList>
            <consortium name="Ensembl"/>
        </authorList>
    </citation>
    <scope>IDENTIFICATION</scope>
</reference>
<dbReference type="RefSeq" id="XP_028575590.1">
    <property type="nucleotide sequence ID" value="XM_028719757.1"/>
</dbReference>
<dbReference type="InterPro" id="IPR016186">
    <property type="entry name" value="C-type_lectin-like/link_sf"/>
</dbReference>
<evidence type="ECO:0000256" key="5">
    <source>
        <dbReference type="SAM" id="Phobius"/>
    </source>
</evidence>
<evidence type="ECO:0000313" key="7">
    <source>
        <dbReference type="Ensembl" id="ENSPMRP00000014324.1"/>
    </source>
</evidence>
<dbReference type="PANTHER" id="PTHR45710">
    <property type="entry name" value="C-TYPE LECTIN DOMAIN-CONTAINING PROTEIN 180"/>
    <property type="match status" value="1"/>
</dbReference>
<dbReference type="AlphaFoldDB" id="A0A670IS47"/>
<evidence type="ECO:0000256" key="4">
    <source>
        <dbReference type="ARBA" id="ARBA00022734"/>
    </source>
</evidence>
<name>A0A670IS47_PODMU</name>
<gene>
    <name evidence="7" type="primary">LOC114591969</name>
</gene>
<keyword evidence="5" id="KW-1133">Transmembrane helix</keyword>
<dbReference type="GeneTree" id="ENSGT00940000155319"/>
<keyword evidence="5" id="KW-0472">Membrane</keyword>
<dbReference type="PROSITE" id="PS50041">
    <property type="entry name" value="C_TYPE_LECTIN_2"/>
    <property type="match status" value="1"/>
</dbReference>
<evidence type="ECO:0000256" key="1">
    <source>
        <dbReference type="ARBA" id="ARBA00004401"/>
    </source>
</evidence>
<dbReference type="GeneID" id="114591969"/>
<keyword evidence="5" id="KW-0812">Transmembrane</keyword>
<evidence type="ECO:0000313" key="8">
    <source>
        <dbReference type="Proteomes" id="UP000472272"/>
    </source>
</evidence>
<dbReference type="GO" id="GO:0030246">
    <property type="term" value="F:carbohydrate binding"/>
    <property type="evidence" value="ECO:0007669"/>
    <property type="project" value="UniProtKB-KW"/>
</dbReference>
<keyword evidence="8" id="KW-1185">Reference proteome</keyword>
<comment type="subcellular location">
    <subcellularLocation>
        <location evidence="1">Cell membrane</location>
        <topology evidence="1">Single-pass type II membrane protein</topology>
    </subcellularLocation>
    <subcellularLocation>
        <location evidence="2">Secreted</location>
    </subcellularLocation>
</comment>
<dbReference type="Gene3D" id="3.10.100.10">
    <property type="entry name" value="Mannose-Binding Protein A, subunit A"/>
    <property type="match status" value="1"/>
</dbReference>
<organism evidence="7 8">
    <name type="scientific">Podarcis muralis</name>
    <name type="common">Wall lizard</name>
    <name type="synonym">Lacerta muralis</name>
    <dbReference type="NCBI Taxonomy" id="64176"/>
    <lineage>
        <taxon>Eukaryota</taxon>
        <taxon>Metazoa</taxon>
        <taxon>Chordata</taxon>
        <taxon>Craniata</taxon>
        <taxon>Vertebrata</taxon>
        <taxon>Euteleostomi</taxon>
        <taxon>Lepidosauria</taxon>
        <taxon>Squamata</taxon>
        <taxon>Bifurcata</taxon>
        <taxon>Unidentata</taxon>
        <taxon>Episquamata</taxon>
        <taxon>Laterata</taxon>
        <taxon>Lacertibaenia</taxon>
        <taxon>Lacertidae</taxon>
        <taxon>Podarcis</taxon>
    </lineage>
</organism>
<dbReference type="SUPFAM" id="SSF56436">
    <property type="entry name" value="C-type lectin-like"/>
    <property type="match status" value="1"/>
</dbReference>
<dbReference type="InterPro" id="IPR033992">
    <property type="entry name" value="NKR-like_CTLD"/>
</dbReference>
<dbReference type="InterPro" id="IPR016187">
    <property type="entry name" value="CTDL_fold"/>
</dbReference>
<dbReference type="SMART" id="SM00034">
    <property type="entry name" value="CLECT"/>
    <property type="match status" value="1"/>
</dbReference>
<dbReference type="OrthoDB" id="9906043at2759"/>
<evidence type="ECO:0000256" key="3">
    <source>
        <dbReference type="ARBA" id="ARBA00022525"/>
    </source>
</evidence>
<protein>
    <submittedName>
        <fullName evidence="7">C-type lectin domain family 2 member D-like</fullName>
    </submittedName>
</protein>
<reference evidence="7 8" key="1">
    <citation type="journal article" date="2019" name="Proc. Natl. Acad. Sci. U.S.A.">
        <title>Regulatory changes in pterin and carotenoid genes underlie balanced color polymorphisms in the wall lizard.</title>
        <authorList>
            <person name="Andrade P."/>
            <person name="Pinho C."/>
            <person name="Perez I de Lanuza G."/>
            <person name="Afonso S."/>
            <person name="Brejcha J."/>
            <person name="Rubin C.J."/>
            <person name="Wallerman O."/>
            <person name="Pereira P."/>
            <person name="Sabatino S.J."/>
            <person name="Bellati A."/>
            <person name="Pellitteri-Rosa D."/>
            <person name="Bosakova Z."/>
            <person name="Bunikis I."/>
            <person name="Carretero M.A."/>
            <person name="Feiner N."/>
            <person name="Marsik P."/>
            <person name="Pauperio F."/>
            <person name="Salvi D."/>
            <person name="Soler L."/>
            <person name="While G.M."/>
            <person name="Uller T."/>
            <person name="Font E."/>
            <person name="Andersson L."/>
            <person name="Carneiro M."/>
        </authorList>
    </citation>
    <scope>NUCLEOTIDE SEQUENCE</scope>
</reference>
<accession>A0A670IS47</accession>
<dbReference type="Proteomes" id="UP000472272">
    <property type="component" value="Chromosome 2"/>
</dbReference>
<dbReference type="KEGG" id="pmua:114591969"/>
<evidence type="ECO:0000256" key="2">
    <source>
        <dbReference type="ARBA" id="ARBA00004613"/>
    </source>
</evidence>
<keyword evidence="3" id="KW-0964">Secreted</keyword>
<dbReference type="OMA" id="ECAYINH"/>
<dbReference type="InterPro" id="IPR001304">
    <property type="entry name" value="C-type_lectin-like"/>
</dbReference>
<dbReference type="GO" id="GO:0005576">
    <property type="term" value="C:extracellular region"/>
    <property type="evidence" value="ECO:0007669"/>
    <property type="project" value="UniProtKB-SubCell"/>
</dbReference>
<reference evidence="7" key="2">
    <citation type="submission" date="2025-08" db="UniProtKB">
        <authorList>
            <consortium name="Ensembl"/>
        </authorList>
    </citation>
    <scope>IDENTIFICATION</scope>
</reference>
<dbReference type="Ensembl" id="ENSPMRT00000015299.1">
    <property type="protein sequence ID" value="ENSPMRP00000014324.1"/>
    <property type="gene ID" value="ENSPMRG00000009556.1"/>
</dbReference>
<feature type="transmembrane region" description="Helical" evidence="5">
    <location>
        <begin position="60"/>
        <end position="83"/>
    </location>
</feature>
<dbReference type="Pfam" id="PF00059">
    <property type="entry name" value="Lectin_C"/>
    <property type="match status" value="1"/>
</dbReference>
<evidence type="ECO:0000259" key="6">
    <source>
        <dbReference type="PROSITE" id="PS50041"/>
    </source>
</evidence>
<feature type="domain" description="C-type lectin" evidence="6">
    <location>
        <begin position="116"/>
        <end position="220"/>
    </location>
</feature>
<dbReference type="GO" id="GO:0005886">
    <property type="term" value="C:plasma membrane"/>
    <property type="evidence" value="ECO:0007669"/>
    <property type="project" value="UniProtKB-SubCell"/>
</dbReference>
<sequence>MGFYETEKTEQKLPMNPDAAENGECRGIISNGSTKQAREVFSLKQGHCVDGLCNNGKGKLTFSVMIVSLVLNVILIISTIIIIGSTALSESHAVLPTALPSPCTSTEYCPDGWIGYQRKCYYFSDSYRNWTYSQNYCASFNAFLVVIDSQEEMSFLRRYKGPADYWIGLQRMNDQEPWKWINGTIFNNWFKIRGGGECAYINHQGVASSSGRSEEPWICSKPVQMTKGTGCALSGLTTYISTPNYIF</sequence>
<dbReference type="InterPro" id="IPR050828">
    <property type="entry name" value="C-type_lectin/matrix_domain"/>
</dbReference>